<gene>
    <name evidence="4" type="ORF">AAEO50_13725</name>
</gene>
<dbReference type="InterPro" id="IPR038021">
    <property type="entry name" value="Putative_hydro-lyase"/>
</dbReference>
<keyword evidence="2 3" id="KW-0456">Lyase</keyword>
<evidence type="ECO:0000256" key="2">
    <source>
        <dbReference type="ARBA" id="ARBA00023239"/>
    </source>
</evidence>
<comment type="caution">
    <text evidence="4">The sequence shown here is derived from an EMBL/GenBank/DDBJ whole genome shotgun (WGS) entry which is preliminary data.</text>
</comment>
<dbReference type="PANTHER" id="PTHR32022:SF10">
    <property type="entry name" value="D-GLUTAMATE CYCLASE, MITOCHONDRIAL"/>
    <property type="match status" value="1"/>
</dbReference>
<dbReference type="PIRSF" id="PIRSF029755">
    <property type="entry name" value="UCP029755"/>
    <property type="match status" value="1"/>
</dbReference>
<keyword evidence="5" id="KW-1185">Reference proteome</keyword>
<dbReference type="RefSeq" id="WP_341984572.1">
    <property type="nucleotide sequence ID" value="NZ_JBBYAF010000026.1"/>
</dbReference>
<dbReference type="Pfam" id="PF07286">
    <property type="entry name" value="D-Glu_cyclase"/>
    <property type="match status" value="1"/>
</dbReference>
<comment type="similarity">
    <text evidence="1 3">Belongs to the D-glutamate cyclase family.</text>
</comment>
<dbReference type="InterPro" id="IPR016938">
    <property type="entry name" value="UPF0317"/>
</dbReference>
<dbReference type="EMBL" id="JBBYAF010000026">
    <property type="protein sequence ID" value="MEL3973342.1"/>
    <property type="molecule type" value="Genomic_DNA"/>
</dbReference>
<dbReference type="SUPFAM" id="SSF160920">
    <property type="entry name" value="PSTPO5379-like"/>
    <property type="match status" value="1"/>
</dbReference>
<proteinExistence type="inferred from homology"/>
<reference evidence="4 5" key="1">
    <citation type="submission" date="2024-04" db="EMBL/GenBank/DDBJ databases">
        <title>Bacillus oryzaecorticis sp. nov., a moderately halophilic bacterium isolated from rice husks.</title>
        <authorList>
            <person name="Zhu H.-S."/>
        </authorList>
    </citation>
    <scope>NUCLEOTIDE SEQUENCE [LARGE SCALE GENOMIC DNA]</scope>
    <source>
        <strain evidence="4 5">ZC255</strain>
    </source>
</reference>
<evidence type="ECO:0000256" key="3">
    <source>
        <dbReference type="HAMAP-Rule" id="MF_01830"/>
    </source>
</evidence>
<accession>A0ABU9KCZ8</accession>
<dbReference type="PANTHER" id="PTHR32022">
    <property type="entry name" value="D-GLUTAMATE CYCLASE, MITOCHONDRIAL"/>
    <property type="match status" value="1"/>
</dbReference>
<evidence type="ECO:0000313" key="4">
    <source>
        <dbReference type="EMBL" id="MEL3973342.1"/>
    </source>
</evidence>
<dbReference type="HAMAP" id="MF_01830">
    <property type="entry name" value="Hydro_lyase"/>
    <property type="match status" value="1"/>
</dbReference>
<dbReference type="EC" id="4.2.1.-" evidence="3"/>
<dbReference type="Gene3D" id="3.40.1640.10">
    <property type="entry name" value="PSTPO5379-like"/>
    <property type="match status" value="1"/>
</dbReference>
<protein>
    <recommendedName>
        <fullName evidence="3">Putative hydro-lyase AAEO50_13725</fullName>
        <ecNumber evidence="3">4.2.1.-</ecNumber>
    </recommendedName>
</protein>
<dbReference type="Proteomes" id="UP001389717">
    <property type="component" value="Unassembled WGS sequence"/>
</dbReference>
<dbReference type="Gene3D" id="3.30.2040.10">
    <property type="entry name" value="PSTPO5379-like domain"/>
    <property type="match status" value="1"/>
</dbReference>
<dbReference type="InterPro" id="IPR009906">
    <property type="entry name" value="D-Glu_cyclase"/>
</dbReference>
<sequence length="257" mass="28708">MLPSDLRNNIRRGDHNTHTSGVCQHYVQANLVVIPKEYAFDFLLFTIRNPKSCPIIEVLEAGQFESKYAEGSDIRTDIPLYHVYEHGQLTDKKHRIDDGWKDDFVSFLIGCSFTFESQLIKGGIPLRHIEENKNVAMYKTSIPTEKAGVFEGSTVVSMRPVPDALVQKAADITSLFPEMHGAPLHVGDPGEIGIDDITQPDFGDFVGIKDGETPMFWACGVTPQAVALQAKIPYMITHAPGHMFVTDWKNDEYLNGK</sequence>
<name>A0ABU9KCZ8_9BACI</name>
<evidence type="ECO:0000313" key="5">
    <source>
        <dbReference type="Proteomes" id="UP001389717"/>
    </source>
</evidence>
<organism evidence="4 5">
    <name type="scientific">Rossellomorea oryzaecorticis</name>
    <dbReference type="NCBI Taxonomy" id="1396505"/>
    <lineage>
        <taxon>Bacteria</taxon>
        <taxon>Bacillati</taxon>
        <taxon>Bacillota</taxon>
        <taxon>Bacilli</taxon>
        <taxon>Bacillales</taxon>
        <taxon>Bacillaceae</taxon>
        <taxon>Rossellomorea</taxon>
    </lineage>
</organism>
<dbReference type="NCBIfam" id="NF003969">
    <property type="entry name" value="PRK05463.1"/>
    <property type="match status" value="1"/>
</dbReference>
<evidence type="ECO:0000256" key="1">
    <source>
        <dbReference type="ARBA" id="ARBA00007896"/>
    </source>
</evidence>